<comment type="subcellular location">
    <subcellularLocation>
        <location evidence="1">Cytoplasm</location>
    </subcellularLocation>
</comment>
<dbReference type="Pfam" id="PF02631">
    <property type="entry name" value="RecX_HTH2"/>
    <property type="match status" value="1"/>
</dbReference>
<dbReference type="Gene3D" id="1.10.10.10">
    <property type="entry name" value="Winged helix-like DNA-binding domain superfamily/Winged helix DNA-binding domain"/>
    <property type="match status" value="2"/>
</dbReference>
<dbReference type="HAMAP" id="MF_01114">
    <property type="entry name" value="RecX"/>
    <property type="match status" value="1"/>
</dbReference>
<reference evidence="6" key="1">
    <citation type="submission" date="2019-08" db="EMBL/GenBank/DDBJ databases">
        <authorList>
            <person name="Kucharzyk K."/>
            <person name="Murdoch R.W."/>
            <person name="Higgins S."/>
            <person name="Loffler F."/>
        </authorList>
    </citation>
    <scope>NUCLEOTIDE SEQUENCE</scope>
</reference>
<name>A0A644Y777_9ZZZZ</name>
<evidence type="ECO:0000259" key="5">
    <source>
        <dbReference type="Pfam" id="PF02631"/>
    </source>
</evidence>
<evidence type="ECO:0000256" key="2">
    <source>
        <dbReference type="ARBA" id="ARBA00009695"/>
    </source>
</evidence>
<evidence type="ECO:0000256" key="4">
    <source>
        <dbReference type="ARBA" id="ARBA00022490"/>
    </source>
</evidence>
<proteinExistence type="inferred from homology"/>
<comment type="caution">
    <text evidence="6">The sequence shown here is derived from an EMBL/GenBank/DDBJ whole genome shotgun (WGS) entry which is preliminary data.</text>
</comment>
<dbReference type="GO" id="GO:0005737">
    <property type="term" value="C:cytoplasm"/>
    <property type="evidence" value="ECO:0007669"/>
    <property type="project" value="UniProtKB-SubCell"/>
</dbReference>
<gene>
    <name evidence="6" type="primary">recX_21</name>
    <name evidence="6" type="ORF">SDC9_70272</name>
</gene>
<accession>A0A644Y777</accession>
<evidence type="ECO:0000256" key="1">
    <source>
        <dbReference type="ARBA" id="ARBA00004496"/>
    </source>
</evidence>
<dbReference type="InterPro" id="IPR053924">
    <property type="entry name" value="RecX_HTH_2nd"/>
</dbReference>
<dbReference type="PANTHER" id="PTHR33602">
    <property type="entry name" value="REGULATORY PROTEIN RECX FAMILY PROTEIN"/>
    <property type="match status" value="1"/>
</dbReference>
<dbReference type="InterPro" id="IPR003783">
    <property type="entry name" value="Regulatory_RecX"/>
</dbReference>
<feature type="domain" description="RecX second three-helical" evidence="5">
    <location>
        <begin position="107"/>
        <end position="148"/>
    </location>
</feature>
<evidence type="ECO:0000256" key="3">
    <source>
        <dbReference type="ARBA" id="ARBA00018111"/>
    </source>
</evidence>
<dbReference type="GO" id="GO:0006282">
    <property type="term" value="P:regulation of DNA repair"/>
    <property type="evidence" value="ECO:0007669"/>
    <property type="project" value="InterPro"/>
</dbReference>
<protein>
    <recommendedName>
        <fullName evidence="3">Regulatory protein RecX</fullName>
    </recommendedName>
</protein>
<sequence>MSGTERAVTRLKFTRSGSVVVEVDGEVLGEVDPVDFRHSRGDILTADEIEAVRLLARRFDARMKAARSLAVQNCTERGLVTRLRKKGVDPETAGETARYYAGRGYIDDAEFAKSKAIELHSRKNYGRRRIGAELSRLGVPQEIAKAALLELPPDSEAIARALPRRRMGDLSDRKERARQWRYFSAQGFLAEDIRAALAGGDDFEEEYFDD</sequence>
<dbReference type="InterPro" id="IPR036388">
    <property type="entry name" value="WH-like_DNA-bd_sf"/>
</dbReference>
<dbReference type="AlphaFoldDB" id="A0A644Y777"/>
<keyword evidence="4" id="KW-0963">Cytoplasm</keyword>
<comment type="similarity">
    <text evidence="2">Belongs to the RecX family.</text>
</comment>
<dbReference type="EMBL" id="VSSQ01004115">
    <property type="protein sequence ID" value="MPM23798.1"/>
    <property type="molecule type" value="Genomic_DNA"/>
</dbReference>
<evidence type="ECO:0000313" key="6">
    <source>
        <dbReference type="EMBL" id="MPM23798.1"/>
    </source>
</evidence>
<organism evidence="6">
    <name type="scientific">bioreactor metagenome</name>
    <dbReference type="NCBI Taxonomy" id="1076179"/>
    <lineage>
        <taxon>unclassified sequences</taxon>
        <taxon>metagenomes</taxon>
        <taxon>ecological metagenomes</taxon>
    </lineage>
</organism>
<dbReference type="PANTHER" id="PTHR33602:SF1">
    <property type="entry name" value="REGULATORY PROTEIN RECX FAMILY PROTEIN"/>
    <property type="match status" value="1"/>
</dbReference>